<accession>A0AAV0CUF7</accession>
<organism evidence="1 2">
    <name type="scientific">Cuscuta epithymum</name>
    <dbReference type="NCBI Taxonomy" id="186058"/>
    <lineage>
        <taxon>Eukaryota</taxon>
        <taxon>Viridiplantae</taxon>
        <taxon>Streptophyta</taxon>
        <taxon>Embryophyta</taxon>
        <taxon>Tracheophyta</taxon>
        <taxon>Spermatophyta</taxon>
        <taxon>Magnoliopsida</taxon>
        <taxon>eudicotyledons</taxon>
        <taxon>Gunneridae</taxon>
        <taxon>Pentapetalae</taxon>
        <taxon>asterids</taxon>
        <taxon>lamiids</taxon>
        <taxon>Solanales</taxon>
        <taxon>Convolvulaceae</taxon>
        <taxon>Cuscuteae</taxon>
        <taxon>Cuscuta</taxon>
        <taxon>Cuscuta subgen. Cuscuta</taxon>
    </lineage>
</organism>
<gene>
    <name evidence="1" type="ORF">CEPIT_LOCUS9099</name>
</gene>
<reference evidence="1" key="1">
    <citation type="submission" date="2022-07" db="EMBL/GenBank/DDBJ databases">
        <authorList>
            <person name="Macas J."/>
            <person name="Novak P."/>
            <person name="Neumann P."/>
        </authorList>
    </citation>
    <scope>NUCLEOTIDE SEQUENCE</scope>
</reference>
<evidence type="ECO:0000313" key="1">
    <source>
        <dbReference type="EMBL" id="CAH9084912.1"/>
    </source>
</evidence>
<dbReference type="EMBL" id="CAMAPF010000049">
    <property type="protein sequence ID" value="CAH9084912.1"/>
    <property type="molecule type" value="Genomic_DNA"/>
</dbReference>
<protein>
    <submittedName>
        <fullName evidence="1">Uncharacterized protein</fullName>
    </submittedName>
</protein>
<name>A0AAV0CUF7_9ASTE</name>
<dbReference type="Proteomes" id="UP001152523">
    <property type="component" value="Unassembled WGS sequence"/>
</dbReference>
<sequence>MTVVQEGDDPQLTRPRIRFHPDPILQLPFQWLFSCTDPRSLPCSLDFLLSKTDRASRQKTLTPPAFSLSPRLTPLPYCRQRQTGLHAKLLNPYLLPQAQEQKRKAEYW</sequence>
<proteinExistence type="predicted"/>
<evidence type="ECO:0000313" key="2">
    <source>
        <dbReference type="Proteomes" id="UP001152523"/>
    </source>
</evidence>
<feature type="non-terminal residue" evidence="1">
    <location>
        <position position="108"/>
    </location>
</feature>
<comment type="caution">
    <text evidence="1">The sequence shown here is derived from an EMBL/GenBank/DDBJ whole genome shotgun (WGS) entry which is preliminary data.</text>
</comment>
<keyword evidence="2" id="KW-1185">Reference proteome</keyword>
<dbReference type="AlphaFoldDB" id="A0AAV0CUF7"/>